<evidence type="ECO:0000256" key="9">
    <source>
        <dbReference type="SAM" id="Phobius"/>
    </source>
</evidence>
<dbReference type="Pfam" id="PF06699">
    <property type="entry name" value="PIG-F"/>
    <property type="match status" value="1"/>
</dbReference>
<organism evidence="10 11">
    <name type="scientific">Carpinus fangiana</name>
    <dbReference type="NCBI Taxonomy" id="176857"/>
    <lineage>
        <taxon>Eukaryota</taxon>
        <taxon>Viridiplantae</taxon>
        <taxon>Streptophyta</taxon>
        <taxon>Embryophyta</taxon>
        <taxon>Tracheophyta</taxon>
        <taxon>Spermatophyta</taxon>
        <taxon>Magnoliopsida</taxon>
        <taxon>eudicotyledons</taxon>
        <taxon>Gunneridae</taxon>
        <taxon>Pentapetalae</taxon>
        <taxon>rosids</taxon>
        <taxon>fabids</taxon>
        <taxon>Fagales</taxon>
        <taxon>Betulaceae</taxon>
        <taxon>Carpinus</taxon>
    </lineage>
</organism>
<keyword evidence="5" id="KW-0256">Endoplasmic reticulum</keyword>
<evidence type="ECO:0000256" key="8">
    <source>
        <dbReference type="SAM" id="MobiDB-lite"/>
    </source>
</evidence>
<comment type="pathway">
    <text evidence="2">Glycolipid biosynthesis; glycosylphosphatidylinositol-anchor biosynthesis.</text>
</comment>
<dbReference type="GO" id="GO:0005789">
    <property type="term" value="C:endoplasmic reticulum membrane"/>
    <property type="evidence" value="ECO:0007669"/>
    <property type="project" value="UniProtKB-SubCell"/>
</dbReference>
<keyword evidence="7 9" id="KW-0472">Membrane</keyword>
<comment type="caution">
    <text evidence="10">The sequence shown here is derived from an EMBL/GenBank/DDBJ whole genome shotgun (WGS) entry which is preliminary data.</text>
</comment>
<evidence type="ECO:0000256" key="7">
    <source>
        <dbReference type="ARBA" id="ARBA00023136"/>
    </source>
</evidence>
<name>A0A5N6KQN8_9ROSI</name>
<evidence type="ECO:0000313" key="10">
    <source>
        <dbReference type="EMBL" id="KAB8338763.1"/>
    </source>
</evidence>
<protein>
    <recommendedName>
        <fullName evidence="12">Glycosylphosphatidylinositol anchor biosynthesis protein 11</fullName>
    </recommendedName>
</protein>
<feature type="transmembrane region" description="Helical" evidence="9">
    <location>
        <begin position="117"/>
        <end position="136"/>
    </location>
</feature>
<evidence type="ECO:0000256" key="3">
    <source>
        <dbReference type="ARBA" id="ARBA00022502"/>
    </source>
</evidence>
<dbReference type="Proteomes" id="UP000327013">
    <property type="component" value="Unassembled WGS sequence"/>
</dbReference>
<dbReference type="GO" id="GO:0006506">
    <property type="term" value="P:GPI anchor biosynthetic process"/>
    <property type="evidence" value="ECO:0007669"/>
    <property type="project" value="UniProtKB-UniPathway"/>
</dbReference>
<dbReference type="AlphaFoldDB" id="A0A5N6KQN8"/>
<evidence type="ECO:0000256" key="4">
    <source>
        <dbReference type="ARBA" id="ARBA00022692"/>
    </source>
</evidence>
<evidence type="ECO:0000256" key="5">
    <source>
        <dbReference type="ARBA" id="ARBA00022824"/>
    </source>
</evidence>
<evidence type="ECO:0000256" key="1">
    <source>
        <dbReference type="ARBA" id="ARBA00004477"/>
    </source>
</evidence>
<evidence type="ECO:0000256" key="2">
    <source>
        <dbReference type="ARBA" id="ARBA00004687"/>
    </source>
</evidence>
<comment type="subcellular location">
    <subcellularLocation>
        <location evidence="1">Endoplasmic reticulum membrane</location>
        <topology evidence="1">Multi-pass membrane protein</topology>
    </subcellularLocation>
</comment>
<evidence type="ECO:0008006" key="12">
    <source>
        <dbReference type="Google" id="ProtNLM"/>
    </source>
</evidence>
<keyword evidence="3" id="KW-0337">GPI-anchor biosynthesis</keyword>
<evidence type="ECO:0000256" key="6">
    <source>
        <dbReference type="ARBA" id="ARBA00022989"/>
    </source>
</evidence>
<feature type="transmembrane region" description="Helical" evidence="9">
    <location>
        <begin position="640"/>
        <end position="664"/>
    </location>
</feature>
<feature type="region of interest" description="Disordered" evidence="8">
    <location>
        <begin position="606"/>
        <end position="633"/>
    </location>
</feature>
<dbReference type="OrthoDB" id="17366at2759"/>
<accession>A0A5N6KQN8</accession>
<gene>
    <name evidence="10" type="ORF">FH972_021708</name>
</gene>
<reference evidence="10 11" key="1">
    <citation type="submission" date="2019-06" db="EMBL/GenBank/DDBJ databases">
        <title>A chromosomal-level reference genome of Carpinus fangiana (Coryloideae, Betulaceae).</title>
        <authorList>
            <person name="Yang X."/>
            <person name="Wang Z."/>
            <person name="Zhang L."/>
            <person name="Hao G."/>
            <person name="Liu J."/>
            <person name="Yang Y."/>
        </authorList>
    </citation>
    <scope>NUCLEOTIDE SEQUENCE [LARGE SCALE GENOMIC DNA]</scope>
    <source>
        <strain evidence="10">Cfa_2016G</strain>
        <tissue evidence="10">Leaf</tissue>
    </source>
</reference>
<keyword evidence="6 9" id="KW-1133">Transmembrane helix</keyword>
<keyword evidence="11" id="KW-1185">Reference proteome</keyword>
<dbReference type="UniPathway" id="UPA00196"/>
<sequence length="776" mass="83943">MIRLHPWQTYGGVLTPSNNHLRQVKGRKQCLPFTVMTPLRIQNSFTMVEIIPMATQPPAYSRRAQGINDDPPAYARHEDRQDSIPAVQEIHTNTGAHTPQNLPPRINPRKRLSGTKLCLYFITIAIPLVVLIALPIKLLPRPSDPNQQASTSSAPLPATAMPDITRTTSFVPTTTLQSTLMPIASTSFDLPDLPLGIYSVTLSRPTDADLNISRESLSITSSSCEPDAFIGNGIGSSWSRTWDTKWGCSADVVAYNVSIAILGGKYPQISLVPLLSFAEYTLSASTEYDDSILDSFPPYLAPEFPPAVEGLPLTLAMPVGTLPSSSNGEIGYHFQTTYDKFIVVPPQSYDLPGIAVTSNSFWFCYWNQTLLEGTVYVQQRISSQFEGDLPVRIDLREGRLPYNHASPYCRLVNVYDAGGGGSHSYKPVLDQEGNSVVKLVNETDGETIFRMSGDQNDRAGCACNWTQEGLSGGPRDLLYQNWGAAHRARSCVCEVARRHTYFLRQHRSTTSIMAPKAPEPFIMPGKEAAFTKAVSGGGAKTSPVHSNTDDLARLYTHIHPVLVLAIFYARFSATVADPVSSLLTLLPVLTLLQCIYCAICLPTSSATSAPEPAKTTPAKRKPGRKTSPSRSSPANLLSKVFPAILSALLALTVGAPLLTAFLVLHGAPVTTHIPHTALAGAHFALLATLPLFYSHGVSAPRWRALAGLAAPVDEVFGAALGACVGAWLGAVPIPLDWDREWQKWPVTIVAGMYGGWAVGKLVGGTVGFGRDISFDD</sequence>
<proteinExistence type="predicted"/>
<feature type="transmembrane region" description="Helical" evidence="9">
    <location>
        <begin position="715"/>
        <end position="735"/>
    </location>
</feature>
<feature type="transmembrane region" description="Helical" evidence="9">
    <location>
        <begin position="676"/>
        <end position="695"/>
    </location>
</feature>
<dbReference type="EMBL" id="VIBQ01000010">
    <property type="protein sequence ID" value="KAB8338763.1"/>
    <property type="molecule type" value="Genomic_DNA"/>
</dbReference>
<evidence type="ECO:0000313" key="11">
    <source>
        <dbReference type="Proteomes" id="UP000327013"/>
    </source>
</evidence>
<keyword evidence="4 9" id="KW-0812">Transmembrane</keyword>
<dbReference type="InterPro" id="IPR009580">
    <property type="entry name" value="GPI_biosynthesis_protein_Pig-F"/>
</dbReference>